<accession>A0A7W7GJC5</accession>
<gene>
    <name evidence="1" type="ORF">BJ965_005026</name>
</gene>
<evidence type="ECO:0000313" key="1">
    <source>
        <dbReference type="EMBL" id="MBB4715144.1"/>
    </source>
</evidence>
<keyword evidence="2" id="KW-1185">Reference proteome</keyword>
<reference evidence="1 2" key="1">
    <citation type="submission" date="2020-08" db="EMBL/GenBank/DDBJ databases">
        <title>Sequencing the genomes of 1000 actinobacteria strains.</title>
        <authorList>
            <person name="Klenk H.-P."/>
        </authorList>
    </citation>
    <scope>NUCLEOTIDE SEQUENCE [LARGE SCALE GENOMIC DNA]</scope>
    <source>
        <strain evidence="1 2">DSM 40483</strain>
    </source>
</reference>
<dbReference type="EMBL" id="JACHMS010000001">
    <property type="protein sequence ID" value="MBB4715144.1"/>
    <property type="molecule type" value="Genomic_DNA"/>
</dbReference>
<organism evidence="1 2">
    <name type="scientific">Streptomyces luteogriseus</name>
    <dbReference type="NCBI Taxonomy" id="68233"/>
    <lineage>
        <taxon>Bacteria</taxon>
        <taxon>Bacillati</taxon>
        <taxon>Actinomycetota</taxon>
        <taxon>Actinomycetes</taxon>
        <taxon>Kitasatosporales</taxon>
        <taxon>Streptomycetaceae</taxon>
        <taxon>Streptomyces</taxon>
    </lineage>
</organism>
<proteinExistence type="predicted"/>
<dbReference type="AlphaFoldDB" id="A0A7W7GJC5"/>
<protein>
    <submittedName>
        <fullName evidence="1">Uncharacterized protein</fullName>
    </submittedName>
</protein>
<name>A0A7W7GJC5_9ACTN</name>
<dbReference type="Proteomes" id="UP000565089">
    <property type="component" value="Unassembled WGS sequence"/>
</dbReference>
<evidence type="ECO:0000313" key="2">
    <source>
        <dbReference type="Proteomes" id="UP000565089"/>
    </source>
</evidence>
<sequence>MFETIRWRCSAHVADRRGAERVVGRVERLLPHTVEIESYERYAFPLRLLSPASRRTEA</sequence>
<comment type="caution">
    <text evidence="1">The sequence shown here is derived from an EMBL/GenBank/DDBJ whole genome shotgun (WGS) entry which is preliminary data.</text>
</comment>